<evidence type="ECO:0000313" key="1">
    <source>
        <dbReference type="EMBL" id="OPX47158.1"/>
    </source>
</evidence>
<proteinExistence type="predicted"/>
<dbReference type="RefSeq" id="WP_080023418.1">
    <property type="nucleotide sequence ID" value="NZ_LTAY01000057.1"/>
</dbReference>
<evidence type="ECO:0000313" key="2">
    <source>
        <dbReference type="Proteomes" id="UP000191448"/>
    </source>
</evidence>
<dbReference type="AlphaFoldDB" id="A0A1V4STH0"/>
<name>A0A1V4STH0_9CLOT</name>
<gene>
    <name evidence="1" type="ORF">CLTHE_21660</name>
</gene>
<dbReference type="Proteomes" id="UP000191448">
    <property type="component" value="Unassembled WGS sequence"/>
</dbReference>
<comment type="caution">
    <text evidence="1">The sequence shown here is derived from an EMBL/GenBank/DDBJ whole genome shotgun (WGS) entry which is preliminary data.</text>
</comment>
<accession>A0A1V4STH0</accession>
<protein>
    <submittedName>
        <fullName evidence="1">Uncharacterized protein</fullName>
    </submittedName>
</protein>
<reference evidence="1 2" key="1">
    <citation type="submission" date="2016-02" db="EMBL/GenBank/DDBJ databases">
        <title>Genome sequence of Clostridium thermobutyricum DSM 4928.</title>
        <authorList>
            <person name="Poehlein A."/>
            <person name="Daniel R."/>
        </authorList>
    </citation>
    <scope>NUCLEOTIDE SEQUENCE [LARGE SCALE GENOMIC DNA]</scope>
    <source>
        <strain evidence="1 2">DSM 4928</strain>
    </source>
</reference>
<sequence>MGVKTFTIKISSLDKHAEAMTTGTLAGLNAVKYAMGMKLLTLPRSLATGDLIAFANEMSKTSEGRKMRYTFAGSVFFNRMKAEGLYLENPDDIKVKVKKLGLDDIFNLRIV</sequence>
<organism evidence="1 2">
    <name type="scientific">Clostridium thermobutyricum DSM 4928</name>
    <dbReference type="NCBI Taxonomy" id="1121339"/>
    <lineage>
        <taxon>Bacteria</taxon>
        <taxon>Bacillati</taxon>
        <taxon>Bacillota</taxon>
        <taxon>Clostridia</taxon>
        <taxon>Eubacteriales</taxon>
        <taxon>Clostridiaceae</taxon>
        <taxon>Clostridium</taxon>
    </lineage>
</organism>
<dbReference type="EMBL" id="LTAY01000057">
    <property type="protein sequence ID" value="OPX47158.1"/>
    <property type="molecule type" value="Genomic_DNA"/>
</dbReference>
<dbReference type="OrthoDB" id="2181at2"/>